<protein>
    <submittedName>
        <fullName evidence="2">Uncharacterized protein</fullName>
    </submittedName>
</protein>
<evidence type="ECO:0000256" key="1">
    <source>
        <dbReference type="SAM" id="MobiDB-lite"/>
    </source>
</evidence>
<evidence type="ECO:0000313" key="2">
    <source>
        <dbReference type="EMBL" id="KAB5522276.1"/>
    </source>
</evidence>
<reference evidence="2 3" key="1">
    <citation type="submission" date="2019-06" db="EMBL/GenBank/DDBJ databases">
        <title>A chromosome-scale genome assembly of the striped catfish, Pangasianodon hypophthalmus.</title>
        <authorList>
            <person name="Wen M."/>
            <person name="Zahm M."/>
            <person name="Roques C."/>
            <person name="Cabau C."/>
            <person name="Klopp C."/>
            <person name="Donnadieu C."/>
            <person name="Jouanno E."/>
            <person name="Avarre J.-C."/>
            <person name="Campet M."/>
            <person name="Ha T.T.T."/>
            <person name="Dugue R."/>
            <person name="Lampietro C."/>
            <person name="Louis A."/>
            <person name="Herpin A."/>
            <person name="Echchiki A."/>
            <person name="Berthelot C."/>
            <person name="Parey E."/>
            <person name="Roest-Crollius H."/>
            <person name="Braasch I."/>
            <person name="Postlethwait J."/>
            <person name="Bobe J."/>
            <person name="Montfort J."/>
            <person name="Bouchez O."/>
            <person name="Begum T."/>
            <person name="Schartl M."/>
            <person name="Guiguen Y."/>
        </authorList>
    </citation>
    <scope>NUCLEOTIDE SEQUENCE [LARGE SCALE GENOMIC DNA]</scope>
    <source>
        <strain evidence="2 3">Indonesia</strain>
        <tissue evidence="2">Blood</tissue>
    </source>
</reference>
<comment type="caution">
    <text evidence="2">The sequence shown here is derived from an EMBL/GenBank/DDBJ whole genome shotgun (WGS) entry which is preliminary data.</text>
</comment>
<evidence type="ECO:0000313" key="3">
    <source>
        <dbReference type="Proteomes" id="UP000327468"/>
    </source>
</evidence>
<feature type="region of interest" description="Disordered" evidence="1">
    <location>
        <begin position="52"/>
        <end position="90"/>
    </location>
</feature>
<proteinExistence type="predicted"/>
<gene>
    <name evidence="2" type="ORF">PHYPO_G00157700</name>
</gene>
<feature type="compositionally biased region" description="Polar residues" evidence="1">
    <location>
        <begin position="55"/>
        <end position="64"/>
    </location>
</feature>
<organism evidence="2 3">
    <name type="scientific">Pangasianodon hypophthalmus</name>
    <name type="common">Striped catfish</name>
    <name type="synonym">Helicophagus hypophthalmus</name>
    <dbReference type="NCBI Taxonomy" id="310915"/>
    <lineage>
        <taxon>Eukaryota</taxon>
        <taxon>Metazoa</taxon>
        <taxon>Chordata</taxon>
        <taxon>Craniata</taxon>
        <taxon>Vertebrata</taxon>
        <taxon>Euteleostomi</taxon>
        <taxon>Actinopterygii</taxon>
        <taxon>Neopterygii</taxon>
        <taxon>Teleostei</taxon>
        <taxon>Ostariophysi</taxon>
        <taxon>Siluriformes</taxon>
        <taxon>Pangasiidae</taxon>
        <taxon>Pangasianodon</taxon>
    </lineage>
</organism>
<sequence>MALLLTCTDAGIVLQRTCEALQDDGYLRVKCEAVLQFIASILDMRGNRGSRMHTRYTTVSQHSATPPHPSPRSEPPNANSNATATPTNGS</sequence>
<dbReference type="AlphaFoldDB" id="A0A5N5JU84"/>
<dbReference type="EMBL" id="VFJC01000028">
    <property type="protein sequence ID" value="KAB5522276.1"/>
    <property type="molecule type" value="Genomic_DNA"/>
</dbReference>
<keyword evidence="3" id="KW-1185">Reference proteome</keyword>
<name>A0A5N5JU84_PANHP</name>
<feature type="compositionally biased region" description="Low complexity" evidence="1">
    <location>
        <begin position="75"/>
        <end position="90"/>
    </location>
</feature>
<accession>A0A5N5JU84</accession>
<dbReference type="Proteomes" id="UP000327468">
    <property type="component" value="Chromosome 27"/>
</dbReference>